<feature type="binding site" evidence="11">
    <location>
        <position position="17"/>
    </location>
    <ligand>
        <name>Mg(2+)</name>
        <dbReference type="ChEBI" id="CHEBI:18420"/>
    </ligand>
</feature>
<evidence type="ECO:0000256" key="10">
    <source>
        <dbReference type="ARBA" id="ARBA00048567"/>
    </source>
</evidence>
<sequence>MVKPCVVVVGPPGSGKSTVGPLLAAELGVPFRDTDDDIVARTGRSIADIFATDGEPAFRELEEAVVAEALAEHDGVLSVGGGAVLAAATQERLKGHPVVFLKVGFATGVQRVGLSTARPLLAGVNPRATYRSLLEARLPVYRAVATIEVDTDDRTPEEIVSAIATRLTDELEKTQ</sequence>
<keyword evidence="8 11" id="KW-0067">ATP-binding</keyword>
<feature type="binding site" evidence="11">
    <location>
        <position position="35"/>
    </location>
    <ligand>
        <name>substrate</name>
    </ligand>
</feature>
<evidence type="ECO:0000256" key="11">
    <source>
        <dbReference type="HAMAP-Rule" id="MF_00109"/>
    </source>
</evidence>
<comment type="subunit">
    <text evidence="11">Monomer.</text>
</comment>
<dbReference type="CDD" id="cd00464">
    <property type="entry name" value="SK"/>
    <property type="match status" value="1"/>
</dbReference>
<feature type="binding site" evidence="11">
    <location>
        <position position="154"/>
    </location>
    <ligand>
        <name>ATP</name>
        <dbReference type="ChEBI" id="CHEBI:30616"/>
    </ligand>
</feature>
<dbReference type="InterPro" id="IPR023000">
    <property type="entry name" value="Shikimate_kinase_CS"/>
</dbReference>
<comment type="pathway">
    <text evidence="1 11">Metabolic intermediate biosynthesis; chorismate biosynthesis; chorismate from D-erythrose 4-phosphate and phosphoenolpyruvate: step 5/7.</text>
</comment>
<evidence type="ECO:0000256" key="1">
    <source>
        <dbReference type="ARBA" id="ARBA00004842"/>
    </source>
</evidence>
<dbReference type="InterPro" id="IPR027417">
    <property type="entry name" value="P-loop_NTPase"/>
</dbReference>
<keyword evidence="11" id="KW-0479">Metal-binding</keyword>
<name>A0ABP9QTE9_9PSEU</name>
<dbReference type="PROSITE" id="PS01128">
    <property type="entry name" value="SHIKIMATE_KINASE"/>
    <property type="match status" value="1"/>
</dbReference>
<dbReference type="PRINTS" id="PR01100">
    <property type="entry name" value="SHIKIMTKNASE"/>
</dbReference>
<comment type="caution">
    <text evidence="12">The sequence shown here is derived from an EMBL/GenBank/DDBJ whole genome shotgun (WGS) entry which is preliminary data.</text>
</comment>
<dbReference type="InterPro" id="IPR031322">
    <property type="entry name" value="Shikimate/glucono_kinase"/>
</dbReference>
<keyword evidence="4 11" id="KW-0028">Amino-acid biosynthesis</keyword>
<evidence type="ECO:0000256" key="4">
    <source>
        <dbReference type="ARBA" id="ARBA00022605"/>
    </source>
</evidence>
<feature type="binding site" evidence="11">
    <location>
        <begin position="13"/>
        <end position="18"/>
    </location>
    <ligand>
        <name>ATP</name>
        <dbReference type="ChEBI" id="CHEBI:30616"/>
    </ligand>
</feature>
<feature type="binding site" evidence="11">
    <location>
        <position position="81"/>
    </location>
    <ligand>
        <name>substrate</name>
    </ligand>
</feature>
<evidence type="ECO:0000256" key="8">
    <source>
        <dbReference type="ARBA" id="ARBA00022840"/>
    </source>
</evidence>
<dbReference type="PANTHER" id="PTHR21087:SF16">
    <property type="entry name" value="SHIKIMATE KINASE 1, CHLOROPLASTIC"/>
    <property type="match status" value="1"/>
</dbReference>
<comment type="function">
    <text evidence="11">Catalyzes the specific phosphorylation of the 3-hydroxyl group of shikimic acid using ATP as a cosubstrate.</text>
</comment>
<dbReference type="PANTHER" id="PTHR21087">
    <property type="entry name" value="SHIKIMATE KINASE"/>
    <property type="match status" value="1"/>
</dbReference>
<gene>
    <name evidence="11" type="primary">aroK</name>
    <name evidence="12" type="ORF">GCM10023214_39910</name>
</gene>
<keyword evidence="9 11" id="KW-0057">Aromatic amino acid biosynthesis</keyword>
<keyword evidence="5 11" id="KW-0808">Transferase</keyword>
<dbReference type="InterPro" id="IPR000623">
    <property type="entry name" value="Shikimate_kinase/TSH1"/>
</dbReference>
<dbReference type="GO" id="GO:0016301">
    <property type="term" value="F:kinase activity"/>
    <property type="evidence" value="ECO:0007669"/>
    <property type="project" value="UniProtKB-KW"/>
</dbReference>
<protein>
    <recommendedName>
        <fullName evidence="3 11">Shikimate kinase</fullName>
        <shortName evidence="11">SK</shortName>
        <ecNumber evidence="3 11">2.7.1.71</ecNumber>
    </recommendedName>
</protein>
<comment type="catalytic activity">
    <reaction evidence="10 11">
        <text>shikimate + ATP = 3-phosphoshikimate + ADP + H(+)</text>
        <dbReference type="Rhea" id="RHEA:13121"/>
        <dbReference type="ChEBI" id="CHEBI:15378"/>
        <dbReference type="ChEBI" id="CHEBI:30616"/>
        <dbReference type="ChEBI" id="CHEBI:36208"/>
        <dbReference type="ChEBI" id="CHEBI:145989"/>
        <dbReference type="ChEBI" id="CHEBI:456216"/>
        <dbReference type="EC" id="2.7.1.71"/>
    </reaction>
</comment>
<feature type="binding site" evidence="11">
    <location>
        <position position="118"/>
    </location>
    <ligand>
        <name>ATP</name>
        <dbReference type="ChEBI" id="CHEBI:30616"/>
    </ligand>
</feature>
<reference evidence="13" key="1">
    <citation type="journal article" date="2019" name="Int. J. Syst. Evol. Microbiol.">
        <title>The Global Catalogue of Microorganisms (GCM) 10K type strain sequencing project: providing services to taxonomists for standard genome sequencing and annotation.</title>
        <authorList>
            <consortium name="The Broad Institute Genomics Platform"/>
            <consortium name="The Broad Institute Genome Sequencing Center for Infectious Disease"/>
            <person name="Wu L."/>
            <person name="Ma J."/>
        </authorList>
    </citation>
    <scope>NUCLEOTIDE SEQUENCE [LARGE SCALE GENOMIC DNA]</scope>
    <source>
        <strain evidence="13">JCM 18054</strain>
    </source>
</reference>
<dbReference type="SUPFAM" id="SSF52540">
    <property type="entry name" value="P-loop containing nucleoside triphosphate hydrolases"/>
    <property type="match status" value="1"/>
</dbReference>
<evidence type="ECO:0000256" key="2">
    <source>
        <dbReference type="ARBA" id="ARBA00006997"/>
    </source>
</evidence>
<accession>A0ABP9QTE9</accession>
<proteinExistence type="inferred from homology"/>
<keyword evidence="11" id="KW-0460">Magnesium</keyword>
<dbReference type="HAMAP" id="MF_00109">
    <property type="entry name" value="Shikimate_kinase"/>
    <property type="match status" value="1"/>
</dbReference>
<evidence type="ECO:0000256" key="5">
    <source>
        <dbReference type="ARBA" id="ARBA00022679"/>
    </source>
</evidence>
<keyword evidence="13" id="KW-1185">Reference proteome</keyword>
<organism evidence="12 13">
    <name type="scientific">Amycolatopsis dongchuanensis</name>
    <dbReference type="NCBI Taxonomy" id="1070866"/>
    <lineage>
        <taxon>Bacteria</taxon>
        <taxon>Bacillati</taxon>
        <taxon>Actinomycetota</taxon>
        <taxon>Actinomycetes</taxon>
        <taxon>Pseudonocardiales</taxon>
        <taxon>Pseudonocardiaceae</taxon>
        <taxon>Amycolatopsis</taxon>
    </lineage>
</organism>
<dbReference type="EMBL" id="BAABIB010000075">
    <property type="protein sequence ID" value="GAA5166746.1"/>
    <property type="molecule type" value="Genomic_DNA"/>
</dbReference>
<comment type="subcellular location">
    <subcellularLocation>
        <location evidence="11">Cytoplasm</location>
    </subcellularLocation>
</comment>
<dbReference type="Pfam" id="PF01202">
    <property type="entry name" value="SKI"/>
    <property type="match status" value="1"/>
</dbReference>
<keyword evidence="6 11" id="KW-0547">Nucleotide-binding</keyword>
<dbReference type="Gene3D" id="3.40.50.300">
    <property type="entry name" value="P-loop containing nucleotide triphosphate hydrolases"/>
    <property type="match status" value="1"/>
</dbReference>
<keyword evidence="7 11" id="KW-0418">Kinase</keyword>
<evidence type="ECO:0000256" key="9">
    <source>
        <dbReference type="ARBA" id="ARBA00023141"/>
    </source>
</evidence>
<feature type="binding site" evidence="11">
    <location>
        <position position="137"/>
    </location>
    <ligand>
        <name>substrate</name>
    </ligand>
</feature>
<evidence type="ECO:0000256" key="3">
    <source>
        <dbReference type="ARBA" id="ARBA00012154"/>
    </source>
</evidence>
<keyword evidence="11" id="KW-0963">Cytoplasm</keyword>
<evidence type="ECO:0000256" key="6">
    <source>
        <dbReference type="ARBA" id="ARBA00022741"/>
    </source>
</evidence>
<evidence type="ECO:0000313" key="13">
    <source>
        <dbReference type="Proteomes" id="UP001500192"/>
    </source>
</evidence>
<comment type="similarity">
    <text evidence="2 11">Belongs to the shikimate kinase family.</text>
</comment>
<feature type="binding site" evidence="11">
    <location>
        <position position="59"/>
    </location>
    <ligand>
        <name>substrate</name>
    </ligand>
</feature>
<dbReference type="Proteomes" id="UP001500192">
    <property type="component" value="Unassembled WGS sequence"/>
</dbReference>
<evidence type="ECO:0000256" key="7">
    <source>
        <dbReference type="ARBA" id="ARBA00022777"/>
    </source>
</evidence>
<comment type="cofactor">
    <cofactor evidence="11">
        <name>Mg(2+)</name>
        <dbReference type="ChEBI" id="CHEBI:18420"/>
    </cofactor>
    <text evidence="11">Binds 1 Mg(2+) ion per subunit.</text>
</comment>
<dbReference type="EC" id="2.7.1.71" evidence="3 11"/>
<evidence type="ECO:0000313" key="12">
    <source>
        <dbReference type="EMBL" id="GAA5166746.1"/>
    </source>
</evidence>